<reference evidence="2 3" key="1">
    <citation type="submission" date="2023-10" db="EMBL/GenBank/DDBJ databases">
        <title>Sorlinia euscelidii gen. nov., sp. nov., an acetic acid bacteria isolated from the gut of Euscelidius variegatus emitter.</title>
        <authorList>
            <person name="Michoud G."/>
            <person name="Marasco R."/>
            <person name="Seferji K."/>
            <person name="Gonella E."/>
            <person name="Garuglieri E."/>
            <person name="Alma A."/>
            <person name="Mapelli F."/>
            <person name="Borin S."/>
            <person name="Daffonchio D."/>
            <person name="Crotti E."/>
        </authorList>
    </citation>
    <scope>NUCLEOTIDE SEQUENCE [LARGE SCALE GENOMIC DNA]</scope>
    <source>
        <strain evidence="2 3">EV16P</strain>
    </source>
</reference>
<evidence type="ECO:0000313" key="2">
    <source>
        <dbReference type="EMBL" id="MEE8658866.1"/>
    </source>
</evidence>
<comment type="caution">
    <text evidence="2">The sequence shown here is derived from an EMBL/GenBank/DDBJ whole genome shotgun (WGS) entry which is preliminary data.</text>
</comment>
<name>A0ABU7U4H5_9PROT</name>
<protein>
    <submittedName>
        <fullName evidence="2">Uncharacterized protein</fullName>
    </submittedName>
</protein>
<organism evidence="2 3">
    <name type="scientific">Sorlinia euscelidii</name>
    <dbReference type="NCBI Taxonomy" id="3081148"/>
    <lineage>
        <taxon>Bacteria</taxon>
        <taxon>Pseudomonadati</taxon>
        <taxon>Pseudomonadota</taxon>
        <taxon>Alphaproteobacteria</taxon>
        <taxon>Acetobacterales</taxon>
        <taxon>Acetobacteraceae</taxon>
        <taxon>Sorlinia</taxon>
    </lineage>
</organism>
<dbReference type="RefSeq" id="WP_394819769.1">
    <property type="nucleotide sequence ID" value="NZ_JAWJZY010000003.1"/>
</dbReference>
<evidence type="ECO:0000313" key="3">
    <source>
        <dbReference type="Proteomes" id="UP001312908"/>
    </source>
</evidence>
<sequence>MPKTERSRSSSRPPSAAQRPFDAPTPERLQKSDFTRGHPRRVVTMLDALLKTGDISDDAYSAASRWRRDYLFARFGYQDFDRRDQQSAHVKHDEISWRMTQAEVWCHLAEIRDAIGSDAHRRLEWGLIDELTFVQMAARIMPQRTKDDARKRVSAQFAMTLTRLDEVYKERQRAKQRDRQLSIGRELTPARP</sequence>
<proteinExistence type="predicted"/>
<gene>
    <name evidence="2" type="ORF">DOFOFD_07560</name>
</gene>
<evidence type="ECO:0000256" key="1">
    <source>
        <dbReference type="SAM" id="MobiDB-lite"/>
    </source>
</evidence>
<feature type="compositionally biased region" description="Basic and acidic residues" evidence="1">
    <location>
        <begin position="171"/>
        <end position="180"/>
    </location>
</feature>
<keyword evidence="3" id="KW-1185">Reference proteome</keyword>
<feature type="region of interest" description="Disordered" evidence="1">
    <location>
        <begin position="171"/>
        <end position="192"/>
    </location>
</feature>
<feature type="region of interest" description="Disordered" evidence="1">
    <location>
        <begin position="1"/>
        <end position="36"/>
    </location>
</feature>
<accession>A0ABU7U4H5</accession>
<dbReference type="Proteomes" id="UP001312908">
    <property type="component" value="Unassembled WGS sequence"/>
</dbReference>
<dbReference type="EMBL" id="JAWJZY010000003">
    <property type="protein sequence ID" value="MEE8658866.1"/>
    <property type="molecule type" value="Genomic_DNA"/>
</dbReference>